<dbReference type="PANTHER" id="PTHR35807">
    <property type="entry name" value="TRANSCRIPTIONAL REGULATOR REDD-RELATED"/>
    <property type="match status" value="1"/>
</dbReference>
<dbReference type="PRINTS" id="PR00364">
    <property type="entry name" value="DISEASERSIST"/>
</dbReference>
<evidence type="ECO:0000313" key="11">
    <source>
        <dbReference type="EMBL" id="RKN23095.1"/>
    </source>
</evidence>
<evidence type="ECO:0000259" key="9">
    <source>
        <dbReference type="PROSITE" id="PS51755"/>
    </source>
</evidence>
<accession>A0A3A9WT38</accession>
<evidence type="ECO:0000256" key="4">
    <source>
        <dbReference type="ARBA" id="ARBA00023125"/>
    </source>
</evidence>
<comment type="caution">
    <text evidence="10">The sequence shown here is derived from an EMBL/GenBank/DDBJ whole genome shotgun (WGS) entry which is preliminary data.</text>
</comment>
<gene>
    <name evidence="11" type="ORF">D7318_13875</name>
    <name evidence="10" type="ORF">D7319_12650</name>
</gene>
<name>A0A3A9WT38_9ACTN</name>
<keyword evidence="4 7" id="KW-0238">DNA-binding</keyword>
<feature type="region of interest" description="Disordered" evidence="8">
    <location>
        <begin position="243"/>
        <end position="274"/>
    </location>
</feature>
<evidence type="ECO:0000313" key="12">
    <source>
        <dbReference type="Proteomes" id="UP000268652"/>
    </source>
</evidence>
<dbReference type="Gene3D" id="3.40.50.300">
    <property type="entry name" value="P-loop containing nucleotide triphosphate hydrolases"/>
    <property type="match status" value="1"/>
</dbReference>
<evidence type="ECO:0000256" key="2">
    <source>
        <dbReference type="ARBA" id="ARBA00023012"/>
    </source>
</evidence>
<comment type="similarity">
    <text evidence="1">Belongs to the AfsR/DnrI/RedD regulatory family.</text>
</comment>
<reference evidence="12 13" key="1">
    <citation type="submission" date="2018-09" db="EMBL/GenBank/DDBJ databases">
        <title>Streptomyces sp. nov. DS1-2, an endophytic actinomycete isolated from roots of Dendrobium scabrilingue.</title>
        <authorList>
            <person name="Kuncharoen N."/>
            <person name="Kudo T."/>
            <person name="Ohkuma M."/>
            <person name="Yuki M."/>
            <person name="Tanasupawat S."/>
        </authorList>
    </citation>
    <scope>NUCLEOTIDE SEQUENCE [LARGE SCALE GENOMIC DNA]</scope>
    <source>
        <strain evidence="10 13">AZ1-7</strain>
        <strain evidence="11 12">DS1-2</strain>
    </source>
</reference>
<protein>
    <recommendedName>
        <fullName evidence="9">OmpR/PhoB-type domain-containing protein</fullName>
    </recommendedName>
</protein>
<dbReference type="Gene3D" id="1.10.10.10">
    <property type="entry name" value="Winged helix-like DNA-binding domain superfamily/Winged helix DNA-binding domain"/>
    <property type="match status" value="1"/>
</dbReference>
<dbReference type="SUPFAM" id="SSF48452">
    <property type="entry name" value="TPR-like"/>
    <property type="match status" value="2"/>
</dbReference>
<keyword evidence="3" id="KW-0805">Transcription regulation</keyword>
<feature type="compositionally biased region" description="Pro residues" evidence="8">
    <location>
        <begin position="250"/>
        <end position="263"/>
    </location>
</feature>
<dbReference type="SUPFAM" id="SSF46894">
    <property type="entry name" value="C-terminal effector domain of the bipartite response regulators"/>
    <property type="match status" value="1"/>
</dbReference>
<dbReference type="PANTHER" id="PTHR35807:SF1">
    <property type="entry name" value="TRANSCRIPTIONAL REGULATOR REDD"/>
    <property type="match status" value="1"/>
</dbReference>
<keyword evidence="5" id="KW-0804">Transcription</keyword>
<dbReference type="EMBL" id="RBDY01000008">
    <property type="protein sequence ID" value="RKN23095.1"/>
    <property type="molecule type" value="Genomic_DNA"/>
</dbReference>
<evidence type="ECO:0000256" key="5">
    <source>
        <dbReference type="ARBA" id="ARBA00023163"/>
    </source>
</evidence>
<dbReference type="PROSITE" id="PS50005">
    <property type="entry name" value="TPR"/>
    <property type="match status" value="1"/>
</dbReference>
<keyword evidence="2" id="KW-0902">Two-component regulatory system</keyword>
<dbReference type="SMART" id="SM01043">
    <property type="entry name" value="BTAD"/>
    <property type="match status" value="1"/>
</dbReference>
<dbReference type="SUPFAM" id="SSF52540">
    <property type="entry name" value="P-loop containing nucleoside triphosphate hydrolases"/>
    <property type="match status" value="1"/>
</dbReference>
<dbReference type="SMART" id="SM00028">
    <property type="entry name" value="TPR"/>
    <property type="match status" value="4"/>
</dbReference>
<dbReference type="OrthoDB" id="581105at2"/>
<dbReference type="RefSeq" id="WP_120697266.1">
    <property type="nucleotide sequence ID" value="NZ_RBDX01000008.1"/>
</dbReference>
<dbReference type="PROSITE" id="PS51755">
    <property type="entry name" value="OMPR_PHOB"/>
    <property type="match status" value="1"/>
</dbReference>
<feature type="repeat" description="TPR" evidence="6">
    <location>
        <begin position="857"/>
        <end position="890"/>
    </location>
</feature>
<proteinExistence type="inferred from homology"/>
<evidence type="ECO:0000313" key="13">
    <source>
        <dbReference type="Proteomes" id="UP000275024"/>
    </source>
</evidence>
<sequence>MNGVEFRLLGVVGVWQGERRLGPSTAQQRTVLAMLLLEPGRVVPVDRLVTALWGTEPPTTARNAVHGQVYRLRRLLAPFADGAVLTTSRQGYSLAVDESRVDLHRFRALVRATRDGDPDEAGDLLRTALGLWRGPALADVAGGWLPEVTGPGLEDERLAAVERLATLDLAAGRHQDVVAELTPLVAADPLREGLVGHLLTALHRAGRRAEALALFRRVRRAFADELGIEPGDDLQRLHQAALRGEEPAPASAPAPPTAPPPAEVPRQLPRDTDGCVERPEQAALQALLPARDGEGAGGEGAGAMPICVLTGPAGVGKTTLAVHWAHRARDAFPDGQLHVDLRGFGPSDAAMTPAEAIRLFLEALPVPRDRVPAGFDGQVALYRSVLAGRRVLVVLDNARDSDQVRPLLPNAPGSLVLVTSRNELTGLVASEGARRLPVGLFSDAQARELLARRLDPARLAAAPDTVDDIVRRCGGLPLALAIAAARTGARPGFPLAALTTGLGGSPRDLDVFDGGEANADVRTVLSWSYRALSPGAARLLRLLGLVEAEDIGSDAVASLAGIAPGEAGRLLTELTRAHLVTERAPDRYGWHDLLWAYAHELSLAHDPEPERAEALHRLFDHYLSGAFRGDQLINWHYRVEVPPPPPRPGVVPVRLGDRADALDWFRGQRRALVAAVRQAEQGGHDTHAWQLARAIRSFLFQQGLTLEQAEVHRVALAAALRLPHHPAAAAHARFGLGQAQLRLGAFDEARAELEAAGDVFRALGSGADQAGVLSLLGVMADERATAEDDPAALDAAVAFNEEALALYRALGHRAGEARSLNNVGWCRARRGEYRATLEHCEAAYAIHRELGDPLGESAALDSIGFAYQGLGEPERAIEYYERSLRWRRGQEQVYEVNTLIKLGGAQLDAGRRAEGEATLRSALRLGEALAHPGVAAVRATLAALDAAPDAALDDGAEESRTGR</sequence>
<dbReference type="InterPro" id="IPR051677">
    <property type="entry name" value="AfsR-DnrI-RedD_regulator"/>
</dbReference>
<organism evidence="10 13">
    <name type="scientific">Streptomyces radicis</name>
    <dbReference type="NCBI Taxonomy" id="1750517"/>
    <lineage>
        <taxon>Bacteria</taxon>
        <taxon>Bacillati</taxon>
        <taxon>Actinomycetota</taxon>
        <taxon>Actinomycetes</taxon>
        <taxon>Kitasatosporales</taxon>
        <taxon>Streptomycetaceae</taxon>
        <taxon>Streptomyces</taxon>
    </lineage>
</organism>
<dbReference type="Proteomes" id="UP000268652">
    <property type="component" value="Unassembled WGS sequence"/>
</dbReference>
<dbReference type="GO" id="GO:0043531">
    <property type="term" value="F:ADP binding"/>
    <property type="evidence" value="ECO:0007669"/>
    <property type="project" value="InterPro"/>
</dbReference>
<dbReference type="InterPro" id="IPR036388">
    <property type="entry name" value="WH-like_DNA-bd_sf"/>
</dbReference>
<evidence type="ECO:0000256" key="3">
    <source>
        <dbReference type="ARBA" id="ARBA00023015"/>
    </source>
</evidence>
<dbReference type="InterPro" id="IPR019734">
    <property type="entry name" value="TPR_rpt"/>
</dbReference>
<dbReference type="GO" id="GO:0000160">
    <property type="term" value="P:phosphorelay signal transduction system"/>
    <property type="evidence" value="ECO:0007669"/>
    <property type="project" value="UniProtKB-KW"/>
</dbReference>
<dbReference type="GO" id="GO:0006355">
    <property type="term" value="P:regulation of DNA-templated transcription"/>
    <property type="evidence" value="ECO:0007669"/>
    <property type="project" value="InterPro"/>
</dbReference>
<dbReference type="Pfam" id="PF03704">
    <property type="entry name" value="BTAD"/>
    <property type="match status" value="1"/>
</dbReference>
<evidence type="ECO:0000256" key="6">
    <source>
        <dbReference type="PROSITE-ProRule" id="PRU00339"/>
    </source>
</evidence>
<keyword evidence="12" id="KW-1185">Reference proteome</keyword>
<feature type="DNA-binding region" description="OmpR/PhoB-type" evidence="7">
    <location>
        <begin position="1"/>
        <end position="96"/>
    </location>
</feature>
<evidence type="ECO:0000256" key="1">
    <source>
        <dbReference type="ARBA" id="ARBA00005820"/>
    </source>
</evidence>
<dbReference type="Proteomes" id="UP000275024">
    <property type="component" value="Unassembled WGS sequence"/>
</dbReference>
<dbReference type="AlphaFoldDB" id="A0A3A9WT38"/>
<dbReference type="CDD" id="cd15831">
    <property type="entry name" value="BTAD"/>
    <property type="match status" value="1"/>
</dbReference>
<dbReference type="SMART" id="SM00862">
    <property type="entry name" value="Trans_reg_C"/>
    <property type="match status" value="1"/>
</dbReference>
<dbReference type="GO" id="GO:0003677">
    <property type="term" value="F:DNA binding"/>
    <property type="evidence" value="ECO:0007669"/>
    <property type="project" value="UniProtKB-UniRule"/>
</dbReference>
<dbReference type="Pfam" id="PF00486">
    <property type="entry name" value="Trans_reg_C"/>
    <property type="match status" value="1"/>
</dbReference>
<dbReference type="EMBL" id="RBDX01000008">
    <property type="protein sequence ID" value="RKN09307.1"/>
    <property type="molecule type" value="Genomic_DNA"/>
</dbReference>
<dbReference type="InterPro" id="IPR027417">
    <property type="entry name" value="P-loop_NTPase"/>
</dbReference>
<dbReference type="InterPro" id="IPR001867">
    <property type="entry name" value="OmpR/PhoB-type_DNA-bd"/>
</dbReference>
<evidence type="ECO:0000313" key="10">
    <source>
        <dbReference type="EMBL" id="RKN09307.1"/>
    </source>
</evidence>
<dbReference type="InterPro" id="IPR016032">
    <property type="entry name" value="Sig_transdc_resp-reg_C-effctor"/>
</dbReference>
<dbReference type="Pfam" id="PF13424">
    <property type="entry name" value="TPR_12"/>
    <property type="match status" value="1"/>
</dbReference>
<evidence type="ECO:0000256" key="8">
    <source>
        <dbReference type="SAM" id="MobiDB-lite"/>
    </source>
</evidence>
<dbReference type="Gene3D" id="1.25.40.10">
    <property type="entry name" value="Tetratricopeptide repeat domain"/>
    <property type="match status" value="2"/>
</dbReference>
<feature type="domain" description="OmpR/PhoB-type" evidence="9">
    <location>
        <begin position="1"/>
        <end position="96"/>
    </location>
</feature>
<keyword evidence="6" id="KW-0802">TPR repeat</keyword>
<dbReference type="InterPro" id="IPR011990">
    <property type="entry name" value="TPR-like_helical_dom_sf"/>
</dbReference>
<evidence type="ECO:0000256" key="7">
    <source>
        <dbReference type="PROSITE-ProRule" id="PRU01091"/>
    </source>
</evidence>
<dbReference type="InterPro" id="IPR005158">
    <property type="entry name" value="BTAD"/>
</dbReference>